<evidence type="ECO:0000313" key="4">
    <source>
        <dbReference type="Proteomes" id="UP000029120"/>
    </source>
</evidence>
<dbReference type="eggNOG" id="KOG0017">
    <property type="taxonomic scope" value="Eukaryota"/>
</dbReference>
<feature type="region of interest" description="Disordered" evidence="1">
    <location>
        <begin position="354"/>
        <end position="394"/>
    </location>
</feature>
<dbReference type="Pfam" id="PF03732">
    <property type="entry name" value="Retrotrans_gag"/>
    <property type="match status" value="1"/>
</dbReference>
<protein>
    <recommendedName>
        <fullName evidence="2">Retrotransposon gag domain-containing protein</fullName>
    </recommendedName>
</protein>
<feature type="domain" description="Retrotransposon gag" evidence="2">
    <location>
        <begin position="233"/>
        <end position="323"/>
    </location>
</feature>
<feature type="region of interest" description="Disordered" evidence="1">
    <location>
        <begin position="49"/>
        <end position="130"/>
    </location>
</feature>
<gene>
    <name evidence="3" type="ordered locus">AALP_Aa5g229700</name>
</gene>
<dbReference type="Proteomes" id="UP000029120">
    <property type="component" value="Chromosome 5"/>
</dbReference>
<keyword evidence="4" id="KW-1185">Reference proteome</keyword>
<dbReference type="Gramene" id="KFK35058">
    <property type="protein sequence ID" value="KFK35058"/>
    <property type="gene ID" value="AALP_AA5G229700"/>
</dbReference>
<name>A0A087GYV6_ARAAL</name>
<evidence type="ECO:0000259" key="2">
    <source>
        <dbReference type="Pfam" id="PF03732"/>
    </source>
</evidence>
<evidence type="ECO:0000313" key="3">
    <source>
        <dbReference type="EMBL" id="KFK35058.1"/>
    </source>
</evidence>
<reference evidence="4" key="1">
    <citation type="journal article" date="2015" name="Nat. Plants">
        <title>Genome expansion of Arabis alpina linked with retrotransposition and reduced symmetric DNA methylation.</title>
        <authorList>
            <person name="Willing E.M."/>
            <person name="Rawat V."/>
            <person name="Mandakova T."/>
            <person name="Maumus F."/>
            <person name="James G.V."/>
            <person name="Nordstroem K.J."/>
            <person name="Becker C."/>
            <person name="Warthmann N."/>
            <person name="Chica C."/>
            <person name="Szarzynska B."/>
            <person name="Zytnicki M."/>
            <person name="Albani M.C."/>
            <person name="Kiefer C."/>
            <person name="Bergonzi S."/>
            <person name="Castaings L."/>
            <person name="Mateos J.L."/>
            <person name="Berns M.C."/>
            <person name="Bujdoso N."/>
            <person name="Piofczyk T."/>
            <person name="de Lorenzo L."/>
            <person name="Barrero-Sicilia C."/>
            <person name="Mateos I."/>
            <person name="Piednoel M."/>
            <person name="Hagmann J."/>
            <person name="Chen-Min-Tao R."/>
            <person name="Iglesias-Fernandez R."/>
            <person name="Schuster S.C."/>
            <person name="Alonso-Blanco C."/>
            <person name="Roudier F."/>
            <person name="Carbonero P."/>
            <person name="Paz-Ares J."/>
            <person name="Davis S.J."/>
            <person name="Pecinka A."/>
            <person name="Quesneville H."/>
            <person name="Colot V."/>
            <person name="Lysak M.A."/>
            <person name="Weigel D."/>
            <person name="Coupland G."/>
            <person name="Schneeberger K."/>
        </authorList>
    </citation>
    <scope>NUCLEOTIDE SEQUENCE [LARGE SCALE GENOMIC DNA]</scope>
    <source>
        <strain evidence="4">cv. Pajares</strain>
    </source>
</reference>
<evidence type="ECO:0000256" key="1">
    <source>
        <dbReference type="SAM" id="MobiDB-lite"/>
    </source>
</evidence>
<sequence length="472" mass="53648">MLKTLLEKTAKQDKLNTTFKGKLKVLTTARKKGGPRGSIGRFKPQALSFSTPRTARRARDDLPPPPQTMDAAPGQVDNATHVNPPASGAMYVNLRGTRNKNRNLPTDRSRTQTQRSGTDVRRTQDLANEEEDPYWIEHDRLEQERRAQHQAQQEEMTKLRAQMEGAASDLKMVQSQVHRITSRAPEIERVLEEAIKIQPYEGKTDPKDHLLSFRVALDRANFKEEEREAGYCKLFVEHLKGPALQWFYRLEKSSINNFRQLSGMFVQHYGIFLERKIFDGDLWNIRHEENESLRNFMEKFKTVLFKVEGISNASALDALRRALLCPSPFRQEMTVNAPSTIQDALHRSTDFAKNEDEIRASQKRVKSKPTNNPPQIANPHAAKMNNTSSGSAHHEGDFKGAHNYQVELESYNPCTGGQSTYDETSYCEYHRTSGHSTTNCPTLGEKLASKLIAGTLKGDFNLEDFEIEESSE</sequence>
<dbReference type="EMBL" id="CM002873">
    <property type="protein sequence ID" value="KFK35058.1"/>
    <property type="molecule type" value="Genomic_DNA"/>
</dbReference>
<organism evidence="3 4">
    <name type="scientific">Arabis alpina</name>
    <name type="common">Alpine rock-cress</name>
    <dbReference type="NCBI Taxonomy" id="50452"/>
    <lineage>
        <taxon>Eukaryota</taxon>
        <taxon>Viridiplantae</taxon>
        <taxon>Streptophyta</taxon>
        <taxon>Embryophyta</taxon>
        <taxon>Tracheophyta</taxon>
        <taxon>Spermatophyta</taxon>
        <taxon>Magnoliopsida</taxon>
        <taxon>eudicotyledons</taxon>
        <taxon>Gunneridae</taxon>
        <taxon>Pentapetalae</taxon>
        <taxon>rosids</taxon>
        <taxon>malvids</taxon>
        <taxon>Brassicales</taxon>
        <taxon>Brassicaceae</taxon>
        <taxon>Arabideae</taxon>
        <taxon>Arabis</taxon>
    </lineage>
</organism>
<dbReference type="PANTHER" id="PTHR33223:SF6">
    <property type="entry name" value="CCHC-TYPE DOMAIN-CONTAINING PROTEIN"/>
    <property type="match status" value="1"/>
</dbReference>
<dbReference type="OrthoDB" id="1108343at2759"/>
<dbReference type="PANTHER" id="PTHR33223">
    <property type="entry name" value="CCHC-TYPE DOMAIN-CONTAINING PROTEIN"/>
    <property type="match status" value="1"/>
</dbReference>
<dbReference type="InterPro" id="IPR005162">
    <property type="entry name" value="Retrotrans_gag_dom"/>
</dbReference>
<accession>A0A087GYV6</accession>
<proteinExistence type="predicted"/>
<dbReference type="AlphaFoldDB" id="A0A087GYV6"/>
<dbReference type="OMA" id="EREAGYC"/>